<feature type="transmembrane region" description="Helical" evidence="8">
    <location>
        <begin position="352"/>
        <end position="373"/>
    </location>
</feature>
<dbReference type="PANTHER" id="PTHR47019">
    <property type="entry name" value="LIPID II FLIPPASE MURJ"/>
    <property type="match status" value="1"/>
</dbReference>
<dbReference type="AlphaFoldDB" id="A0A5N7IPC7"/>
<dbReference type="NCBIfam" id="TIGR01695">
    <property type="entry name" value="murJ_mviN"/>
    <property type="match status" value="1"/>
</dbReference>
<evidence type="ECO:0000313" key="11">
    <source>
        <dbReference type="Proteomes" id="UP000342249"/>
    </source>
</evidence>
<keyword evidence="2 8" id="KW-1003">Cell membrane</keyword>
<reference evidence="10 11" key="1">
    <citation type="journal article" date="2019" name="Lett. Appl. Microbiol.">
        <title>A case of 'blown pack' spoilage of vacuum-packaged pork likely associated with Clostridium estertheticum in Canada.</title>
        <authorList>
            <person name="Zhang P."/>
            <person name="Ward P."/>
            <person name="McMullen L.M."/>
            <person name="Yang X."/>
        </authorList>
    </citation>
    <scope>NUCLEOTIDE SEQUENCE [LARGE SCALE GENOMIC DNA]</scope>
    <source>
        <strain evidence="10 11">MA19</strain>
    </source>
</reference>
<evidence type="ECO:0000256" key="1">
    <source>
        <dbReference type="ARBA" id="ARBA00004651"/>
    </source>
</evidence>
<organism evidence="10 11">
    <name type="scientific">Clostridium estertheticum</name>
    <dbReference type="NCBI Taxonomy" id="238834"/>
    <lineage>
        <taxon>Bacteria</taxon>
        <taxon>Bacillati</taxon>
        <taxon>Bacillota</taxon>
        <taxon>Clostridia</taxon>
        <taxon>Eubacteriales</taxon>
        <taxon>Clostridiaceae</taxon>
        <taxon>Clostridium</taxon>
    </lineage>
</organism>
<feature type="transmembrane region" description="Helical" evidence="8">
    <location>
        <begin position="411"/>
        <end position="430"/>
    </location>
</feature>
<evidence type="ECO:0000256" key="9">
    <source>
        <dbReference type="PIRNR" id="PIRNR002869"/>
    </source>
</evidence>
<name>A0A5N7IPC7_9CLOT</name>
<gene>
    <name evidence="8 10" type="primary">murJ</name>
    <name evidence="10" type="ORF">E4V82_11675</name>
</gene>
<dbReference type="PANTHER" id="PTHR47019:SF1">
    <property type="entry name" value="LIPID II FLIPPASE MURJ"/>
    <property type="match status" value="1"/>
</dbReference>
<feature type="transmembrane region" description="Helical" evidence="8">
    <location>
        <begin position="311"/>
        <end position="332"/>
    </location>
</feature>
<comment type="pathway">
    <text evidence="8">Cell wall biogenesis; peptidoglycan biosynthesis.</text>
</comment>
<feature type="transmembrane region" description="Helical" evidence="8">
    <location>
        <begin position="281"/>
        <end position="299"/>
    </location>
</feature>
<comment type="subcellular location">
    <subcellularLocation>
        <location evidence="1 8">Cell membrane</location>
        <topology evidence="1 8">Multi-pass membrane protein</topology>
    </subcellularLocation>
</comment>
<comment type="caution">
    <text evidence="10">The sequence shown here is derived from an EMBL/GenBank/DDBJ whole genome shotgun (WGS) entry which is preliminary data.</text>
</comment>
<keyword evidence="6 8" id="KW-1133">Transmembrane helix</keyword>
<dbReference type="GO" id="GO:0015648">
    <property type="term" value="F:lipid-linked peptidoglycan transporter activity"/>
    <property type="evidence" value="ECO:0007669"/>
    <property type="project" value="UniProtKB-UniRule"/>
</dbReference>
<evidence type="ECO:0000256" key="8">
    <source>
        <dbReference type="HAMAP-Rule" id="MF_02078"/>
    </source>
</evidence>
<dbReference type="Pfam" id="PF03023">
    <property type="entry name" value="MurJ"/>
    <property type="match status" value="1"/>
</dbReference>
<evidence type="ECO:0000256" key="5">
    <source>
        <dbReference type="ARBA" id="ARBA00022984"/>
    </source>
</evidence>
<sequence length="521" mass="58558">MERIMKENRVLKSSMIVMLFVIVGKILGIVRDSLVFAKFGTSHSSDIYVWCFGIVYLFTSLGYGLSTTIIPVLTEYIETKDTRERNSFVNNVTNTSMLATVIITGIGILFSYYIVYYFANNLSNDPMLFKQTVKILRIMFLSVLFLTLQGVVAGALQAHKEFSIPSAMAAAANLIYIIYLSLFVDKFGLTGFAITTVLAFFIQFIINVPKFRKLGYRYKLEVDFKDKDLRKMFILMIPIIISTATMQFNLFINRSFAIGLYEGAASILDCANKVTLLTYEVFAVAVSMIIYPILSTFIVQNNHEEYKKSLVKSINIINLVMIPAALAIVILREPLISVLYLRGKFTISSMKLVSEALVLYSPTMVAYGVRDVLNRAFYSAKDTKTPMIYSVVGVVINVVLSAVLYRHMLVPGLALSSSISSVAITLMLFLKMNKKFPGIQFSSMAKTVGKISIASIIMGVIIYFMKKIFIINLVSGFVLNLTILFVCAAIGSILYFVLTYLFKIEETMYVWNIFKSKISKK</sequence>
<evidence type="ECO:0000256" key="2">
    <source>
        <dbReference type="ARBA" id="ARBA00022475"/>
    </source>
</evidence>
<dbReference type="CDD" id="cd13123">
    <property type="entry name" value="MATE_MurJ_like"/>
    <property type="match status" value="1"/>
</dbReference>
<dbReference type="Proteomes" id="UP000342249">
    <property type="component" value="Unassembled WGS sequence"/>
</dbReference>
<keyword evidence="7 8" id="KW-0472">Membrane</keyword>
<keyword evidence="8 9" id="KW-0813">Transport</keyword>
<feature type="transmembrane region" description="Helical" evidence="8">
    <location>
        <begin position="95"/>
        <end position="115"/>
    </location>
</feature>
<keyword evidence="3 8" id="KW-0812">Transmembrane</keyword>
<dbReference type="GO" id="GO:0009252">
    <property type="term" value="P:peptidoglycan biosynthetic process"/>
    <property type="evidence" value="ECO:0007669"/>
    <property type="project" value="UniProtKB-UniRule"/>
</dbReference>
<comment type="similarity">
    <text evidence="8 9">Belongs to the MurJ/MviN family.</text>
</comment>
<feature type="transmembrane region" description="Helical" evidence="8">
    <location>
        <begin position="189"/>
        <end position="211"/>
    </location>
</feature>
<proteinExistence type="inferred from homology"/>
<dbReference type="PRINTS" id="PR01806">
    <property type="entry name" value="VIRFACTRMVIN"/>
</dbReference>
<evidence type="ECO:0000256" key="3">
    <source>
        <dbReference type="ARBA" id="ARBA00022692"/>
    </source>
</evidence>
<dbReference type="HAMAP" id="MF_02078">
    <property type="entry name" value="MurJ_MviN"/>
    <property type="match status" value="1"/>
</dbReference>
<feature type="transmembrane region" description="Helical" evidence="8">
    <location>
        <begin position="47"/>
        <end position="74"/>
    </location>
</feature>
<evidence type="ECO:0000256" key="4">
    <source>
        <dbReference type="ARBA" id="ARBA00022960"/>
    </source>
</evidence>
<comment type="function">
    <text evidence="8 9">Involved in peptidoglycan biosynthesis. Transports lipid-linked peptidoglycan precursors from the inner to the outer leaflet of the cytoplasmic membrane.</text>
</comment>
<dbReference type="EMBL" id="SPSF01000032">
    <property type="protein sequence ID" value="MPQ62766.1"/>
    <property type="molecule type" value="Genomic_DNA"/>
</dbReference>
<keyword evidence="8 9" id="KW-0961">Cell wall biogenesis/degradation</keyword>
<protein>
    <recommendedName>
        <fullName evidence="8">Probable lipid II flippase MurJ</fullName>
    </recommendedName>
</protein>
<dbReference type="InterPro" id="IPR004268">
    <property type="entry name" value="MurJ"/>
</dbReference>
<feature type="transmembrane region" description="Helical" evidence="8">
    <location>
        <begin position="135"/>
        <end position="156"/>
    </location>
</feature>
<keyword evidence="4 8" id="KW-0133">Cell shape</keyword>
<dbReference type="UniPathway" id="UPA00219"/>
<feature type="transmembrane region" description="Helical" evidence="8">
    <location>
        <begin position="232"/>
        <end position="252"/>
    </location>
</feature>
<feature type="transmembrane region" description="Helical" evidence="8">
    <location>
        <begin position="451"/>
        <end position="471"/>
    </location>
</feature>
<evidence type="ECO:0000313" key="10">
    <source>
        <dbReference type="EMBL" id="MPQ62766.1"/>
    </source>
</evidence>
<keyword evidence="5 8" id="KW-0573">Peptidoglycan synthesis</keyword>
<dbReference type="GO" id="GO:0071555">
    <property type="term" value="P:cell wall organization"/>
    <property type="evidence" value="ECO:0007669"/>
    <property type="project" value="UniProtKB-UniRule"/>
</dbReference>
<dbReference type="GO" id="GO:0034204">
    <property type="term" value="P:lipid translocation"/>
    <property type="evidence" value="ECO:0007669"/>
    <property type="project" value="TreeGrafter"/>
</dbReference>
<evidence type="ECO:0000256" key="7">
    <source>
        <dbReference type="ARBA" id="ARBA00023136"/>
    </source>
</evidence>
<dbReference type="GO" id="GO:0008360">
    <property type="term" value="P:regulation of cell shape"/>
    <property type="evidence" value="ECO:0007669"/>
    <property type="project" value="UniProtKB-UniRule"/>
</dbReference>
<dbReference type="PIRSF" id="PIRSF002869">
    <property type="entry name" value="MviN"/>
    <property type="match status" value="1"/>
</dbReference>
<dbReference type="InterPro" id="IPR051050">
    <property type="entry name" value="Lipid_II_flippase_MurJ/MviN"/>
</dbReference>
<feature type="transmembrane region" description="Helical" evidence="8">
    <location>
        <begin position="385"/>
        <end position="405"/>
    </location>
</feature>
<evidence type="ECO:0000256" key="6">
    <source>
        <dbReference type="ARBA" id="ARBA00022989"/>
    </source>
</evidence>
<accession>A0A5N7IPC7</accession>
<dbReference type="GO" id="GO:0005886">
    <property type="term" value="C:plasma membrane"/>
    <property type="evidence" value="ECO:0007669"/>
    <property type="project" value="UniProtKB-SubCell"/>
</dbReference>
<feature type="transmembrane region" description="Helical" evidence="8">
    <location>
        <begin position="477"/>
        <end position="502"/>
    </location>
</feature>
<feature type="transmembrane region" description="Helical" evidence="8">
    <location>
        <begin position="163"/>
        <end position="183"/>
    </location>
</feature>